<dbReference type="AlphaFoldDB" id="X1TZ75"/>
<dbReference type="InterPro" id="IPR000257">
    <property type="entry name" value="Uroporphyrinogen_deCOase"/>
</dbReference>
<dbReference type="Pfam" id="PF01208">
    <property type="entry name" value="URO-D"/>
    <property type="match status" value="1"/>
</dbReference>
<feature type="non-terminal residue" evidence="2">
    <location>
        <position position="1"/>
    </location>
</feature>
<dbReference type="SUPFAM" id="SSF51726">
    <property type="entry name" value="UROD/MetE-like"/>
    <property type="match status" value="1"/>
</dbReference>
<reference evidence="2" key="1">
    <citation type="journal article" date="2014" name="Front. Microbiol.">
        <title>High frequency of phylogenetically diverse reductive dehalogenase-homologous genes in deep subseafloor sedimentary metagenomes.</title>
        <authorList>
            <person name="Kawai M."/>
            <person name="Futagami T."/>
            <person name="Toyoda A."/>
            <person name="Takaki Y."/>
            <person name="Nishi S."/>
            <person name="Hori S."/>
            <person name="Arai W."/>
            <person name="Tsubouchi T."/>
            <person name="Morono Y."/>
            <person name="Uchiyama I."/>
            <person name="Ito T."/>
            <person name="Fujiyama A."/>
            <person name="Inagaki F."/>
            <person name="Takami H."/>
        </authorList>
    </citation>
    <scope>NUCLEOTIDE SEQUENCE</scope>
    <source>
        <strain evidence="2">Expedition CK06-06</strain>
    </source>
</reference>
<dbReference type="GO" id="GO:0004853">
    <property type="term" value="F:uroporphyrinogen decarboxylase activity"/>
    <property type="evidence" value="ECO:0007669"/>
    <property type="project" value="InterPro"/>
</dbReference>
<organism evidence="2">
    <name type="scientific">marine sediment metagenome</name>
    <dbReference type="NCBI Taxonomy" id="412755"/>
    <lineage>
        <taxon>unclassified sequences</taxon>
        <taxon>metagenomes</taxon>
        <taxon>ecological metagenomes</taxon>
    </lineage>
</organism>
<feature type="domain" description="Uroporphyrinogen decarboxylase (URO-D)" evidence="1">
    <location>
        <begin position="80"/>
        <end position="226"/>
    </location>
</feature>
<evidence type="ECO:0000313" key="2">
    <source>
        <dbReference type="EMBL" id="GAJ10613.1"/>
    </source>
</evidence>
<dbReference type="GO" id="GO:0006779">
    <property type="term" value="P:porphyrin-containing compound biosynthetic process"/>
    <property type="evidence" value="ECO:0007669"/>
    <property type="project" value="InterPro"/>
</dbReference>
<evidence type="ECO:0000259" key="1">
    <source>
        <dbReference type="Pfam" id="PF01208"/>
    </source>
</evidence>
<proteinExistence type="predicted"/>
<name>X1TZ75_9ZZZZ</name>
<sequence length="247" mass="29350">FFRPTDDLIKRWLEEGMDNENAWQDFGFDFLTIERIPVNYGFSPPFKEIVLEEDEKVRIRRNSFGITFREFNEGPNSKMPQFLDYPLKKREDWEKLKERLNPDDPARFPNNWNELVKEYKERDFPLQIGRYPFGFFGTLRDFMGFERVLMAFYDQSDLVRDILSYLTDFWIAIWAKIISEVTVDVGHIWEDMCYRSGSFISPGLFREFILPCYKKITAFAKDSGIDIITVDTDGNCWELIPLFLEGG</sequence>
<protein>
    <recommendedName>
        <fullName evidence="1">Uroporphyrinogen decarboxylase (URO-D) domain-containing protein</fullName>
    </recommendedName>
</protein>
<dbReference type="Gene3D" id="3.20.20.210">
    <property type="match status" value="1"/>
</dbReference>
<dbReference type="InterPro" id="IPR038071">
    <property type="entry name" value="UROD/MetE-like_sf"/>
</dbReference>
<comment type="caution">
    <text evidence="2">The sequence shown here is derived from an EMBL/GenBank/DDBJ whole genome shotgun (WGS) entry which is preliminary data.</text>
</comment>
<accession>X1TZ75</accession>
<gene>
    <name evidence="2" type="ORF">S12H4_49242</name>
</gene>
<feature type="non-terminal residue" evidence="2">
    <location>
        <position position="247"/>
    </location>
</feature>
<dbReference type="EMBL" id="BARW01030874">
    <property type="protein sequence ID" value="GAJ10613.1"/>
    <property type="molecule type" value="Genomic_DNA"/>
</dbReference>